<proteinExistence type="inferred from homology"/>
<comment type="function">
    <text evidence="5">GTPase that associates with pre-60S ribosomal subunits in the nucleolus and is required for their nuclear export and maturation.</text>
</comment>
<dbReference type="InParanoid" id="H2YBI0"/>
<feature type="domain" description="G" evidence="7">
    <location>
        <begin position="324"/>
        <end position="390"/>
    </location>
</feature>
<dbReference type="InterPro" id="IPR050755">
    <property type="entry name" value="TRAFAC_YlqF/YawG_RiboMat"/>
</dbReference>
<evidence type="ECO:0000256" key="6">
    <source>
        <dbReference type="SAM" id="MobiDB-lite"/>
    </source>
</evidence>
<dbReference type="PANTHER" id="PTHR11089">
    <property type="entry name" value="GTP-BINDING PROTEIN-RELATED"/>
    <property type="match status" value="1"/>
</dbReference>
<dbReference type="FunFam" id="1.10.1580.10:FF:000001">
    <property type="entry name" value="Nucleolar GTP-binding protein 2"/>
    <property type="match status" value="1"/>
</dbReference>
<dbReference type="GeneTree" id="ENSGT00810000125524"/>
<feature type="compositionally biased region" description="Basic residues" evidence="6">
    <location>
        <begin position="604"/>
        <end position="615"/>
    </location>
</feature>
<feature type="compositionally biased region" description="Basic and acidic residues" evidence="6">
    <location>
        <begin position="581"/>
        <end position="603"/>
    </location>
</feature>
<feature type="region of interest" description="Disordered" evidence="6">
    <location>
        <begin position="1"/>
        <end position="37"/>
    </location>
</feature>
<dbReference type="PANTHER" id="PTHR11089:SF9">
    <property type="entry name" value="NUCLEOLAR GTP-BINDING PROTEIN 2"/>
    <property type="match status" value="1"/>
</dbReference>
<reference evidence="10" key="1">
    <citation type="submission" date="2003-08" db="EMBL/GenBank/DDBJ databases">
        <authorList>
            <person name="Birren B."/>
            <person name="Nusbaum C."/>
            <person name="Abebe A."/>
            <person name="Abouelleil A."/>
            <person name="Adekoya E."/>
            <person name="Ait-zahra M."/>
            <person name="Allen N."/>
            <person name="Allen T."/>
            <person name="An P."/>
            <person name="Anderson M."/>
            <person name="Anderson S."/>
            <person name="Arachchi H."/>
            <person name="Armbruster J."/>
            <person name="Bachantsang P."/>
            <person name="Baldwin J."/>
            <person name="Barry A."/>
            <person name="Bayul T."/>
            <person name="Blitshsteyn B."/>
            <person name="Bloom T."/>
            <person name="Blye J."/>
            <person name="Boguslavskiy L."/>
            <person name="Borowsky M."/>
            <person name="Boukhgalter B."/>
            <person name="Brunache A."/>
            <person name="Butler J."/>
            <person name="Calixte N."/>
            <person name="Calvo S."/>
            <person name="Camarata J."/>
            <person name="Campo K."/>
            <person name="Chang J."/>
            <person name="Cheshatsang Y."/>
            <person name="Citroen M."/>
            <person name="Collymore A."/>
            <person name="Considine T."/>
            <person name="Cook A."/>
            <person name="Cooke P."/>
            <person name="Corum B."/>
            <person name="Cuomo C."/>
            <person name="David R."/>
            <person name="Dawoe T."/>
            <person name="Degray S."/>
            <person name="Dodge S."/>
            <person name="Dooley K."/>
            <person name="Dorje P."/>
            <person name="Dorjee K."/>
            <person name="Dorris L."/>
            <person name="Duffey N."/>
            <person name="Dupes A."/>
            <person name="Elkins T."/>
            <person name="Engels R."/>
            <person name="Erickson J."/>
            <person name="Farina A."/>
            <person name="Faro S."/>
            <person name="Ferreira P."/>
            <person name="Fischer H."/>
            <person name="Fitzgerald M."/>
            <person name="Foley K."/>
            <person name="Gage D."/>
            <person name="Galagan J."/>
            <person name="Gearin G."/>
            <person name="Gnerre S."/>
            <person name="Gnirke A."/>
            <person name="Goyette A."/>
            <person name="Graham J."/>
            <person name="Grandbois E."/>
            <person name="Gyaltsen K."/>
            <person name="Hafez N."/>
            <person name="Hagopian D."/>
            <person name="Hagos B."/>
            <person name="Hall J."/>
            <person name="Hatcher B."/>
            <person name="Heller A."/>
            <person name="Higgins H."/>
            <person name="Honan T."/>
            <person name="Horn A."/>
            <person name="Houde N."/>
            <person name="Hughes L."/>
            <person name="Hulme W."/>
            <person name="Husby E."/>
            <person name="Iliev I."/>
            <person name="Jaffe D."/>
            <person name="Jones C."/>
            <person name="Kamal M."/>
            <person name="Kamat A."/>
            <person name="Kamvysselis M."/>
            <person name="Karlsson E."/>
            <person name="Kells C."/>
            <person name="Kieu A."/>
            <person name="Kisner P."/>
            <person name="Kodira C."/>
            <person name="Kulbokas E."/>
            <person name="Labutti K."/>
            <person name="Lama D."/>
            <person name="Landers T."/>
            <person name="Leger J."/>
            <person name="Levine S."/>
            <person name="Lewis D."/>
            <person name="Lewis T."/>
            <person name="Lindblad-toh K."/>
            <person name="Liu X."/>
            <person name="Lokyitsang T."/>
            <person name="Lokyitsang Y."/>
            <person name="Lucien O."/>
            <person name="Lui A."/>
            <person name="Ma L.J."/>
            <person name="Mabbitt R."/>
            <person name="Macdonald J."/>
            <person name="Maclean C."/>
            <person name="Major J."/>
            <person name="Manning J."/>
            <person name="Marabella R."/>
            <person name="Maru K."/>
            <person name="Matthews C."/>
            <person name="Mauceli E."/>
            <person name="Mccarthy M."/>
            <person name="Mcdonough S."/>
            <person name="Mcghee T."/>
            <person name="Meldrim J."/>
            <person name="Meneus L."/>
            <person name="Mesirov J."/>
            <person name="Mihalev A."/>
            <person name="Mihova T."/>
            <person name="Mikkelsen T."/>
            <person name="Mlenga V."/>
            <person name="Moru K."/>
            <person name="Mozes J."/>
            <person name="Mulrain L."/>
            <person name="Munson G."/>
            <person name="Naylor J."/>
            <person name="Newes C."/>
            <person name="Nguyen C."/>
            <person name="Nguyen N."/>
            <person name="Nguyen T."/>
            <person name="Nicol R."/>
            <person name="Nielsen C."/>
            <person name="Nizzari M."/>
            <person name="Norbu C."/>
            <person name="Norbu N."/>
            <person name="O'donnell P."/>
            <person name="Okoawo O."/>
            <person name="O'leary S."/>
            <person name="Omotosho B."/>
            <person name="O'neill K."/>
            <person name="Osman S."/>
            <person name="Parker S."/>
            <person name="Perrin D."/>
            <person name="Phunkhang P."/>
            <person name="Piqani B."/>
            <person name="Purcell S."/>
            <person name="Rachupka T."/>
            <person name="Ramasamy U."/>
            <person name="Rameau R."/>
            <person name="Ray V."/>
            <person name="Raymond C."/>
            <person name="Retta R."/>
            <person name="Richardson S."/>
            <person name="Rise C."/>
            <person name="Rodriguez J."/>
            <person name="Rogers J."/>
            <person name="Rogov P."/>
            <person name="Rutman M."/>
            <person name="Schupbach R."/>
            <person name="Seaman C."/>
            <person name="Settipalli S."/>
            <person name="Sharpe T."/>
            <person name="Sheridan J."/>
            <person name="Sherpa N."/>
            <person name="Shi J."/>
            <person name="Smirnov S."/>
            <person name="Smith C."/>
            <person name="Sougnez C."/>
            <person name="Spencer B."/>
            <person name="Stalker J."/>
            <person name="Stange-thomann N."/>
            <person name="Stavropoulos S."/>
            <person name="Stetson K."/>
            <person name="Stone C."/>
            <person name="Stone S."/>
            <person name="Stubbs M."/>
            <person name="Talamas J."/>
            <person name="Tchuinga P."/>
            <person name="Tenzing P."/>
            <person name="Tesfaye S."/>
            <person name="Theodore J."/>
            <person name="Thoulutsang Y."/>
            <person name="Topham K."/>
            <person name="Towey S."/>
            <person name="Tsamla T."/>
            <person name="Tsomo N."/>
            <person name="Vallee D."/>
            <person name="Vassiliev H."/>
            <person name="Venkataraman V."/>
            <person name="Vinson J."/>
            <person name="Vo A."/>
            <person name="Wade C."/>
            <person name="Wang S."/>
            <person name="Wangchuk T."/>
            <person name="Wangdi T."/>
            <person name="Whittaker C."/>
            <person name="Wilkinson J."/>
            <person name="Wu Y."/>
            <person name="Wyman D."/>
            <person name="Yadav S."/>
            <person name="Yang S."/>
            <person name="Yang X."/>
            <person name="Yeager S."/>
            <person name="Yee E."/>
            <person name="Young G."/>
            <person name="Zainoun J."/>
            <person name="Zembeck L."/>
            <person name="Zimmer A."/>
            <person name="Zody M."/>
            <person name="Lander E."/>
        </authorList>
    </citation>
    <scope>NUCLEOTIDE SEQUENCE [LARGE SCALE GENOMIC DNA]</scope>
</reference>
<evidence type="ECO:0000256" key="1">
    <source>
        <dbReference type="ARBA" id="ARBA00004604"/>
    </source>
</evidence>
<comment type="subcellular location">
    <subcellularLocation>
        <location evidence="1 5">Nucleus</location>
        <location evidence="1 5">Nucleolus</location>
    </subcellularLocation>
</comment>
<accession>H2YBI0</accession>
<feature type="region of interest" description="Disordered" evidence="6">
    <location>
        <begin position="538"/>
        <end position="695"/>
    </location>
</feature>
<dbReference type="OMA" id="RTQGFNH"/>
<reference evidence="9" key="2">
    <citation type="submission" date="2025-08" db="UniProtKB">
        <authorList>
            <consortium name="Ensembl"/>
        </authorList>
    </citation>
    <scope>IDENTIFICATION</scope>
</reference>
<dbReference type="Ensembl" id="ENSCSAVT00000002720.1">
    <property type="protein sequence ID" value="ENSCSAVP00000002678.1"/>
    <property type="gene ID" value="ENSCSAVG00000001583.1"/>
</dbReference>
<dbReference type="InterPro" id="IPR027417">
    <property type="entry name" value="P-loop_NTPase"/>
</dbReference>
<dbReference type="GO" id="GO:0005525">
    <property type="term" value="F:GTP binding"/>
    <property type="evidence" value="ECO:0007669"/>
    <property type="project" value="UniProtKB-KW"/>
</dbReference>
<dbReference type="Pfam" id="PF08153">
    <property type="entry name" value="NGP1NT"/>
    <property type="match status" value="1"/>
</dbReference>
<evidence type="ECO:0000313" key="10">
    <source>
        <dbReference type="Proteomes" id="UP000007875"/>
    </source>
</evidence>
<feature type="compositionally biased region" description="Basic and acidic residues" evidence="6">
    <location>
        <begin position="616"/>
        <end position="640"/>
    </location>
</feature>
<dbReference type="Proteomes" id="UP000007875">
    <property type="component" value="Unassembled WGS sequence"/>
</dbReference>
<evidence type="ECO:0000256" key="3">
    <source>
        <dbReference type="ARBA" id="ARBA00023134"/>
    </source>
</evidence>
<dbReference type="SUPFAM" id="SSF52540">
    <property type="entry name" value="P-loop containing nucleoside triphosphate hydrolases"/>
    <property type="match status" value="1"/>
</dbReference>
<dbReference type="InterPro" id="IPR006073">
    <property type="entry name" value="GTP-bd"/>
</dbReference>
<dbReference type="AlphaFoldDB" id="H2YBI0"/>
<feature type="compositionally biased region" description="Polar residues" evidence="6">
    <location>
        <begin position="12"/>
        <end position="21"/>
    </location>
</feature>
<dbReference type="GO" id="GO:0005730">
    <property type="term" value="C:nucleolus"/>
    <property type="evidence" value="ECO:0007669"/>
    <property type="project" value="UniProtKB-SubCell"/>
</dbReference>
<reference evidence="9" key="3">
    <citation type="submission" date="2025-09" db="UniProtKB">
        <authorList>
            <consortium name="Ensembl"/>
        </authorList>
    </citation>
    <scope>IDENTIFICATION</scope>
</reference>
<evidence type="ECO:0000256" key="4">
    <source>
        <dbReference type="ARBA" id="ARBA00023242"/>
    </source>
</evidence>
<dbReference type="STRING" id="51511.ENSCSAVP00000002678"/>
<feature type="domain" description="Nucleolar GTP-binding protein 2 N-terminal" evidence="8">
    <location>
        <begin position="54"/>
        <end position="177"/>
    </location>
</feature>
<evidence type="ECO:0000259" key="8">
    <source>
        <dbReference type="Pfam" id="PF08153"/>
    </source>
</evidence>
<sequence length="695" mass="79964">VKQFANKKRQTISKSASSSNPDRLKDGGKGGHNARTQSTIKRLNMYKDFNTWLPRNRKGQVVKAAAYQSELSSGTRARVEPNRRWFGNTRVISQSSLQKFQTEIGKVIKDPYQVILKPSKLPMSLLHDRAKTARVHILETQSFESTFGKKATRKRPNISVSDVIEMNKQIEESNDSYDPEKDNDLVREWDGTHDITMAHYFNAGQSRRIWNELYKLIPIQGWISMLISSVALKGLKKGYVDSYQECRFKMVGQFNRLECGEYPKCDHIKIPLVRAKKAWVARLSKERPTLAFHASLTNPFGKGALINLLRQFGKLHTDKKAISCGFIGYPNVGKSSIINTLRRKKVCKVAPLAGETKVWQYITLMKRIFLVDCPGIVHPCGETETEIILKGVVSLEYVTDADQHIGEILRRVKREYMAKQYLITQWEDAEDFLEQMARRTGKLLKKGVPDVKSVAKMILNDWQRGKIPYFVRPPGWEEGVKSVLSNNVPQGNSPAEPTPVEETPPPPEDPNKPPTAAELEKQLEPIRQDLRGLKVGLEFTHDDDPRLKNLPEQNDPQTEEDASEDVPNDPKDPDVEDVVEDEKNNDEQDIARLKKRKEMEDKIKKMKRYSTKNMKRRIDTLMKTSSLREGEAGELEDVKPSIRRKRKDKKDGDERPKEKLNSKQRRRKQREENVKKIGTHYYETANIKNRNRNRK</sequence>
<dbReference type="Pfam" id="PF01926">
    <property type="entry name" value="MMR_HSR1"/>
    <property type="match status" value="1"/>
</dbReference>
<dbReference type="FunCoup" id="H2YBI0">
    <property type="interactions" value="145"/>
</dbReference>
<evidence type="ECO:0000256" key="5">
    <source>
        <dbReference type="RuleBase" id="RU364023"/>
    </source>
</evidence>
<evidence type="ECO:0000256" key="2">
    <source>
        <dbReference type="ARBA" id="ARBA00022741"/>
    </source>
</evidence>
<dbReference type="InterPro" id="IPR023179">
    <property type="entry name" value="GTP-bd_ortho_bundle_sf"/>
</dbReference>
<keyword evidence="10" id="KW-1185">Reference proteome</keyword>
<evidence type="ECO:0000259" key="7">
    <source>
        <dbReference type="Pfam" id="PF01926"/>
    </source>
</evidence>
<keyword evidence="4 5" id="KW-0539">Nucleus</keyword>
<keyword evidence="2 5" id="KW-0547">Nucleotide-binding</keyword>
<name>H2YBI0_CIOSA</name>
<dbReference type="eggNOG" id="KOG2423">
    <property type="taxonomic scope" value="Eukaryota"/>
</dbReference>
<dbReference type="Gene3D" id="3.40.50.300">
    <property type="entry name" value="P-loop containing nucleotide triphosphate hydrolases"/>
    <property type="match status" value="1"/>
</dbReference>
<dbReference type="Gene3D" id="1.10.1580.10">
    <property type="match status" value="1"/>
</dbReference>
<protein>
    <recommendedName>
        <fullName evidence="5">Nucleolar GTP-binding protein 2</fullName>
    </recommendedName>
</protein>
<keyword evidence="3 5" id="KW-0342">GTP-binding</keyword>
<organism evidence="9 10">
    <name type="scientific">Ciona savignyi</name>
    <name type="common">Pacific transparent sea squirt</name>
    <dbReference type="NCBI Taxonomy" id="51511"/>
    <lineage>
        <taxon>Eukaryota</taxon>
        <taxon>Metazoa</taxon>
        <taxon>Chordata</taxon>
        <taxon>Tunicata</taxon>
        <taxon>Ascidiacea</taxon>
        <taxon>Phlebobranchia</taxon>
        <taxon>Cionidae</taxon>
        <taxon>Ciona</taxon>
    </lineage>
</organism>
<evidence type="ECO:0000313" key="9">
    <source>
        <dbReference type="Ensembl" id="ENSCSAVP00000002678.1"/>
    </source>
</evidence>
<dbReference type="PRINTS" id="PR00326">
    <property type="entry name" value="GTP1OBG"/>
</dbReference>
<dbReference type="InterPro" id="IPR012971">
    <property type="entry name" value="NOG2_N_dom"/>
</dbReference>
<feature type="compositionally biased region" description="Basic and acidic residues" evidence="6">
    <location>
        <begin position="649"/>
        <end position="661"/>
    </location>
</feature>
<comment type="similarity">
    <text evidence="5">Belongs to the TRAFAC class YlqF/YawG GTPase family. NOG2 subfamily.</text>
</comment>
<feature type="compositionally biased region" description="Basic and acidic residues" evidence="6">
    <location>
        <begin position="539"/>
        <end position="549"/>
    </location>
</feature>
<feature type="compositionally biased region" description="Polar residues" evidence="6">
    <location>
        <begin position="483"/>
        <end position="493"/>
    </location>
</feature>
<feature type="compositionally biased region" description="Basic residues" evidence="6">
    <location>
        <begin position="1"/>
        <end position="11"/>
    </location>
</feature>
<feature type="compositionally biased region" description="Acidic residues" evidence="6">
    <location>
        <begin position="557"/>
        <end position="567"/>
    </location>
</feature>
<feature type="region of interest" description="Disordered" evidence="6">
    <location>
        <begin position="481"/>
        <end position="515"/>
    </location>
</feature>